<accession>G4TC32</accession>
<sequence>MRRKTKPNKQTVRDTGTLIFSLPSELLIDIFRLACTDDRTRLARGHPQANIAISMTCSTFRAIILELPDAWTTIDFHLYWPLRVLVSYVTKVLKWCRDLPLNIIVRDGWRNMTAPWQDLASLFQRLFAKVSKVDTISFYISRYDFDPLPEQWTDCLPSPPRRLEIHHAVEFDTRPKQQRPSQAPKDETQPLRCSMMDSDYISLIEEIELVDTIIYLDYELQAPLPWKSFTQSRRAGQMCTSATMHGDYVFRMCPDIHTIVLQGGVFRHSLNNPRMPKTRYIPPVHTLEFHDHHGFASFMKKYPKIHFPQLVKLTLGTYDPLLLSQLLALHPTILDLSLGAVRGAEVWKAACPQVTKLSIPAAGLQVLRGSSSHGASAIVFPELMNLHMDCTDYSLCVDEFEELVETMIMEEGVVCSRKQPTSLSFRIPADERERRCREASAWTRSWYAKHAVIHWNGDLCYVSWPDVL</sequence>
<dbReference type="InParanoid" id="G4TC32"/>
<evidence type="ECO:0000313" key="2">
    <source>
        <dbReference type="Proteomes" id="UP000007148"/>
    </source>
</evidence>
<evidence type="ECO:0008006" key="3">
    <source>
        <dbReference type="Google" id="ProtNLM"/>
    </source>
</evidence>
<gene>
    <name evidence="1" type="ORF">PIIN_02735</name>
</gene>
<dbReference type="Proteomes" id="UP000007148">
    <property type="component" value="Unassembled WGS sequence"/>
</dbReference>
<dbReference type="AlphaFoldDB" id="G4TC32"/>
<protein>
    <recommendedName>
        <fullName evidence="3">F-box domain-containing protein</fullName>
    </recommendedName>
</protein>
<evidence type="ECO:0000313" key="1">
    <source>
        <dbReference type="EMBL" id="CCA68875.1"/>
    </source>
</evidence>
<proteinExistence type="predicted"/>
<dbReference type="EMBL" id="CAFZ01000042">
    <property type="protein sequence ID" value="CCA68875.1"/>
    <property type="molecule type" value="Genomic_DNA"/>
</dbReference>
<dbReference type="HOGENOM" id="CLU_584099_0_0_1"/>
<organism evidence="1 2">
    <name type="scientific">Serendipita indica (strain DSM 11827)</name>
    <name type="common">Root endophyte fungus</name>
    <name type="synonym">Piriformospora indica</name>
    <dbReference type="NCBI Taxonomy" id="1109443"/>
    <lineage>
        <taxon>Eukaryota</taxon>
        <taxon>Fungi</taxon>
        <taxon>Dikarya</taxon>
        <taxon>Basidiomycota</taxon>
        <taxon>Agaricomycotina</taxon>
        <taxon>Agaricomycetes</taxon>
        <taxon>Sebacinales</taxon>
        <taxon>Serendipitaceae</taxon>
        <taxon>Serendipita</taxon>
    </lineage>
</organism>
<dbReference type="OrthoDB" id="3252356at2759"/>
<reference evidence="1 2" key="1">
    <citation type="journal article" date="2011" name="PLoS Pathog.">
        <title>Endophytic Life Strategies Decoded by Genome and Transcriptome Analyses of the Mutualistic Root Symbiont Piriformospora indica.</title>
        <authorList>
            <person name="Zuccaro A."/>
            <person name="Lahrmann U."/>
            <person name="Guldener U."/>
            <person name="Langen G."/>
            <person name="Pfiffi S."/>
            <person name="Biedenkopf D."/>
            <person name="Wong P."/>
            <person name="Samans B."/>
            <person name="Grimm C."/>
            <person name="Basiewicz M."/>
            <person name="Murat C."/>
            <person name="Martin F."/>
            <person name="Kogel K.H."/>
        </authorList>
    </citation>
    <scope>NUCLEOTIDE SEQUENCE [LARGE SCALE GENOMIC DNA]</scope>
    <source>
        <strain evidence="1 2">DSM 11827</strain>
    </source>
</reference>
<name>G4TC32_SERID</name>
<comment type="caution">
    <text evidence="1">The sequence shown here is derived from an EMBL/GenBank/DDBJ whole genome shotgun (WGS) entry which is preliminary data.</text>
</comment>
<keyword evidence="2" id="KW-1185">Reference proteome</keyword>